<evidence type="ECO:0000313" key="3">
    <source>
        <dbReference type="Proteomes" id="UP000294444"/>
    </source>
</evidence>
<dbReference type="AlphaFoldDB" id="A0A4P7CGZ2"/>
<organism evidence="2 3">
    <name type="scientific">Actinobacillus indolicus</name>
    <dbReference type="NCBI Taxonomy" id="51049"/>
    <lineage>
        <taxon>Bacteria</taxon>
        <taxon>Pseudomonadati</taxon>
        <taxon>Pseudomonadota</taxon>
        <taxon>Gammaproteobacteria</taxon>
        <taxon>Pasteurellales</taxon>
        <taxon>Pasteurellaceae</taxon>
        <taxon>Actinobacillus</taxon>
    </lineage>
</organism>
<dbReference type="KEGG" id="aio:EXH44_02685"/>
<dbReference type="Pfam" id="PF01243">
    <property type="entry name" value="PNPOx_N"/>
    <property type="match status" value="1"/>
</dbReference>
<evidence type="ECO:0000259" key="1">
    <source>
        <dbReference type="Pfam" id="PF01243"/>
    </source>
</evidence>
<dbReference type="PIRSF" id="PIRSF009554">
    <property type="entry name" value="UCP009554"/>
    <property type="match status" value="1"/>
</dbReference>
<keyword evidence="3" id="KW-1185">Reference proteome</keyword>
<dbReference type="Gene3D" id="2.30.110.10">
    <property type="entry name" value="Electron Transport, Fmn-binding Protein, Chain A"/>
    <property type="match status" value="1"/>
</dbReference>
<evidence type="ECO:0000313" key="2">
    <source>
        <dbReference type="EMBL" id="QBQ63214.1"/>
    </source>
</evidence>
<dbReference type="EMBL" id="CP038145">
    <property type="protein sequence ID" value="QBQ63214.1"/>
    <property type="molecule type" value="Genomic_DNA"/>
</dbReference>
<gene>
    <name evidence="2" type="ORF">EXH44_02685</name>
</gene>
<dbReference type="InterPro" id="IPR012349">
    <property type="entry name" value="Split_barrel_FMN-bd"/>
</dbReference>
<reference evidence="2 3" key="1">
    <citation type="submission" date="2019-03" db="EMBL/GenBank/DDBJ databases">
        <authorList>
            <person name="Che Y."/>
            <person name="Zhou L."/>
        </authorList>
    </citation>
    <scope>NUCLEOTIDE SEQUENCE [LARGE SCALE GENOMIC DNA]</scope>
    <source>
        <strain evidence="2 3">AIFJ1607</strain>
    </source>
</reference>
<sequence>MQKRIFSFIQKKYLCTLCCSQNNLPWANAFYYVFDEENRRLIYVTGEQTYHSKVMQENPNVSGTIFTPTRFHPSLQGIQFTGKTKLLKGKEYETAKELYKKEYSHELIDKLSIWEVQLEYVRLIDNSLGLFSTVEWKRNESQNNIIPDNIPV</sequence>
<dbReference type="InterPro" id="IPR011194">
    <property type="entry name" value="UPF0306"/>
</dbReference>
<dbReference type="RefSeq" id="WP_162856155.1">
    <property type="nucleotide sequence ID" value="NZ_CP038145.1"/>
</dbReference>
<name>A0A4P7CGZ2_9PAST</name>
<feature type="domain" description="Pyridoxamine 5'-phosphate oxidase N-terminal" evidence="1">
    <location>
        <begin position="2"/>
        <end position="123"/>
    </location>
</feature>
<accession>A0A4P7CGZ2</accession>
<protein>
    <recommendedName>
        <fullName evidence="1">Pyridoxamine 5'-phosphate oxidase N-terminal domain-containing protein</fullName>
    </recommendedName>
</protein>
<proteinExistence type="predicted"/>
<dbReference type="SUPFAM" id="SSF50475">
    <property type="entry name" value="FMN-binding split barrel"/>
    <property type="match status" value="1"/>
</dbReference>
<dbReference type="Proteomes" id="UP000294444">
    <property type="component" value="Chromosome"/>
</dbReference>
<dbReference type="InterPro" id="IPR011576">
    <property type="entry name" value="Pyridox_Oxase_N"/>
</dbReference>